<dbReference type="Proteomes" id="UP001054945">
    <property type="component" value="Unassembled WGS sequence"/>
</dbReference>
<evidence type="ECO:0000313" key="2">
    <source>
        <dbReference type="Proteomes" id="UP001054945"/>
    </source>
</evidence>
<organism evidence="1 2">
    <name type="scientific">Caerostris extrusa</name>
    <name type="common">Bark spider</name>
    <name type="synonym">Caerostris bankana</name>
    <dbReference type="NCBI Taxonomy" id="172846"/>
    <lineage>
        <taxon>Eukaryota</taxon>
        <taxon>Metazoa</taxon>
        <taxon>Ecdysozoa</taxon>
        <taxon>Arthropoda</taxon>
        <taxon>Chelicerata</taxon>
        <taxon>Arachnida</taxon>
        <taxon>Araneae</taxon>
        <taxon>Araneomorphae</taxon>
        <taxon>Entelegynae</taxon>
        <taxon>Araneoidea</taxon>
        <taxon>Araneidae</taxon>
        <taxon>Caerostris</taxon>
    </lineage>
</organism>
<accession>A0AAV4MDB5</accession>
<name>A0AAV4MDB5_CAEEX</name>
<evidence type="ECO:0000313" key="1">
    <source>
        <dbReference type="EMBL" id="GIX69888.1"/>
    </source>
</evidence>
<proteinExistence type="predicted"/>
<dbReference type="AlphaFoldDB" id="A0AAV4MDB5"/>
<dbReference type="EMBL" id="BPLR01002093">
    <property type="protein sequence ID" value="GIX69888.1"/>
    <property type="molecule type" value="Genomic_DNA"/>
</dbReference>
<reference evidence="1 2" key="1">
    <citation type="submission" date="2021-06" db="EMBL/GenBank/DDBJ databases">
        <title>Caerostris extrusa draft genome.</title>
        <authorList>
            <person name="Kono N."/>
            <person name="Arakawa K."/>
        </authorList>
    </citation>
    <scope>NUCLEOTIDE SEQUENCE [LARGE SCALE GENOMIC DNA]</scope>
</reference>
<comment type="caution">
    <text evidence="1">The sequence shown here is derived from an EMBL/GenBank/DDBJ whole genome shotgun (WGS) entry which is preliminary data.</text>
</comment>
<evidence type="ECO:0008006" key="3">
    <source>
        <dbReference type="Google" id="ProtNLM"/>
    </source>
</evidence>
<gene>
    <name evidence="1" type="ORF">CEXT_355731</name>
</gene>
<keyword evidence="2" id="KW-1185">Reference proteome</keyword>
<protein>
    <recommendedName>
        <fullName evidence="3">SOUL heme-binding protein</fullName>
    </recommendedName>
</protein>
<sequence length="86" mass="9934">MRGLMVRWLSNWISERVVNGYQTKYQMAFGASAILPSSHEGNELIEMQWTLPFRLVSGSLEDYPRFMTPKPHKGVNNDSFVIRKTS</sequence>